<dbReference type="EMBL" id="QZFU01000016">
    <property type="protein sequence ID" value="RJO76646.1"/>
    <property type="molecule type" value="Genomic_DNA"/>
</dbReference>
<name>A0A3A4KT19_9NOCA</name>
<proteinExistence type="predicted"/>
<sequence>MAGERLTVTDIIDEVLGSAVPIRQSRPTVVAHTQGVYEALFEGEVAFGRERSAVIAARVATLAGAPELARHYSEIAGAERDSDATLDAALDHAERLTTAPATSTRAHIAALAAAGLSEHDIVTLTQLVGYVNYQVRLLAGLTLLGGAA</sequence>
<evidence type="ECO:0000313" key="2">
    <source>
        <dbReference type="Proteomes" id="UP000266677"/>
    </source>
</evidence>
<dbReference type="InterPro" id="IPR029032">
    <property type="entry name" value="AhpD-like"/>
</dbReference>
<evidence type="ECO:0008006" key="3">
    <source>
        <dbReference type="Google" id="ProtNLM"/>
    </source>
</evidence>
<dbReference type="SUPFAM" id="SSF69118">
    <property type="entry name" value="AhpD-like"/>
    <property type="match status" value="1"/>
</dbReference>
<dbReference type="AlphaFoldDB" id="A0A3A4KT19"/>
<organism evidence="1 2">
    <name type="scientific">Nocardia panacis</name>
    <dbReference type="NCBI Taxonomy" id="2340916"/>
    <lineage>
        <taxon>Bacteria</taxon>
        <taxon>Bacillati</taxon>
        <taxon>Actinomycetota</taxon>
        <taxon>Actinomycetes</taxon>
        <taxon>Mycobacteriales</taxon>
        <taxon>Nocardiaceae</taxon>
        <taxon>Nocardia</taxon>
    </lineage>
</organism>
<dbReference type="Proteomes" id="UP000266677">
    <property type="component" value="Unassembled WGS sequence"/>
</dbReference>
<accession>A0A3A4KT19</accession>
<reference evidence="1 2" key="1">
    <citation type="submission" date="2018-09" db="EMBL/GenBank/DDBJ databases">
        <title>YIM PH21274 draft genome.</title>
        <authorList>
            <person name="Miao C."/>
        </authorList>
    </citation>
    <scope>NUCLEOTIDE SEQUENCE [LARGE SCALE GENOMIC DNA]</scope>
    <source>
        <strain evidence="1 2">YIM PH 21724</strain>
    </source>
</reference>
<dbReference type="Gene3D" id="1.20.1290.10">
    <property type="entry name" value="AhpD-like"/>
    <property type="match status" value="1"/>
</dbReference>
<keyword evidence="2" id="KW-1185">Reference proteome</keyword>
<comment type="caution">
    <text evidence="1">The sequence shown here is derived from an EMBL/GenBank/DDBJ whole genome shotgun (WGS) entry which is preliminary data.</text>
</comment>
<gene>
    <name evidence="1" type="ORF">D5S18_10235</name>
</gene>
<protein>
    <recommendedName>
        <fullName evidence="3">Carboxymuconolactone decarboxylase family protein</fullName>
    </recommendedName>
</protein>
<evidence type="ECO:0000313" key="1">
    <source>
        <dbReference type="EMBL" id="RJO76646.1"/>
    </source>
</evidence>